<gene>
    <name evidence="2" type="ORF">ACFOND_03945</name>
</gene>
<comment type="caution">
    <text evidence="2">The sequence shown here is derived from an EMBL/GenBank/DDBJ whole genome shotgun (WGS) entry which is preliminary data.</text>
</comment>
<dbReference type="EMBL" id="JBHRYN010000006">
    <property type="protein sequence ID" value="MFC3700783.1"/>
    <property type="molecule type" value="Genomic_DNA"/>
</dbReference>
<proteinExistence type="predicted"/>
<feature type="signal peptide" evidence="1">
    <location>
        <begin position="1"/>
        <end position="19"/>
    </location>
</feature>
<evidence type="ECO:0000313" key="3">
    <source>
        <dbReference type="Proteomes" id="UP001595710"/>
    </source>
</evidence>
<protein>
    <recommendedName>
        <fullName evidence="4">Lipoprotein</fullName>
    </recommendedName>
</protein>
<evidence type="ECO:0000313" key="2">
    <source>
        <dbReference type="EMBL" id="MFC3700783.1"/>
    </source>
</evidence>
<accession>A0ABV7WRV8</accession>
<evidence type="ECO:0008006" key="4">
    <source>
        <dbReference type="Google" id="ProtNLM"/>
    </source>
</evidence>
<dbReference type="Proteomes" id="UP001595710">
    <property type="component" value="Unassembled WGS sequence"/>
</dbReference>
<evidence type="ECO:0000256" key="1">
    <source>
        <dbReference type="SAM" id="SignalP"/>
    </source>
</evidence>
<feature type="chain" id="PRO_5047460197" description="Lipoprotein" evidence="1">
    <location>
        <begin position="20"/>
        <end position="111"/>
    </location>
</feature>
<reference evidence="3" key="1">
    <citation type="journal article" date="2019" name="Int. J. Syst. Evol. Microbiol.">
        <title>The Global Catalogue of Microorganisms (GCM) 10K type strain sequencing project: providing services to taxonomists for standard genome sequencing and annotation.</title>
        <authorList>
            <consortium name="The Broad Institute Genomics Platform"/>
            <consortium name="The Broad Institute Genome Sequencing Center for Infectious Disease"/>
            <person name="Wu L."/>
            <person name="Ma J."/>
        </authorList>
    </citation>
    <scope>NUCLEOTIDE SEQUENCE [LARGE SCALE GENOMIC DNA]</scope>
    <source>
        <strain evidence="3">CECT 8288</strain>
    </source>
</reference>
<keyword evidence="1" id="KW-0732">Signal</keyword>
<organism evidence="2 3">
    <name type="scientific">Reinekea marina</name>
    <dbReference type="NCBI Taxonomy" id="1310421"/>
    <lineage>
        <taxon>Bacteria</taxon>
        <taxon>Pseudomonadati</taxon>
        <taxon>Pseudomonadota</taxon>
        <taxon>Gammaproteobacteria</taxon>
        <taxon>Oceanospirillales</taxon>
        <taxon>Saccharospirillaceae</taxon>
        <taxon>Reinekea</taxon>
    </lineage>
</organism>
<name>A0ABV7WRV8_9GAMM</name>
<sequence>MAKFKLFLCSLIVVFTAGCSTFPGRDYSVPLLLNPVVFSDRVEVSVMSHGCTTEDDFYLLVKGEKVTLRQIKPDLCRAAPSLIRLSFNYRFGDSLITFKNDVRYMNRVQTR</sequence>
<keyword evidence="3" id="KW-1185">Reference proteome</keyword>
<dbReference type="RefSeq" id="WP_290281029.1">
    <property type="nucleotide sequence ID" value="NZ_JAUFQI010000001.1"/>
</dbReference>
<dbReference type="PROSITE" id="PS51257">
    <property type="entry name" value="PROKAR_LIPOPROTEIN"/>
    <property type="match status" value="1"/>
</dbReference>